<dbReference type="GO" id="GO:0003700">
    <property type="term" value="F:DNA-binding transcription factor activity"/>
    <property type="evidence" value="ECO:0007669"/>
    <property type="project" value="InterPro"/>
</dbReference>
<dbReference type="PANTHER" id="PTHR43280:SF28">
    <property type="entry name" value="HTH-TYPE TRANSCRIPTIONAL ACTIVATOR RHAS"/>
    <property type="match status" value="1"/>
</dbReference>
<dbReference type="RefSeq" id="WP_226392243.1">
    <property type="nucleotide sequence ID" value="NZ_JADCKB010000006.1"/>
</dbReference>
<dbReference type="Gene3D" id="1.10.10.60">
    <property type="entry name" value="Homeodomain-like"/>
    <property type="match status" value="1"/>
</dbReference>
<dbReference type="InterPro" id="IPR014710">
    <property type="entry name" value="RmlC-like_jellyroll"/>
</dbReference>
<dbReference type="SMART" id="SM00342">
    <property type="entry name" value="HTH_ARAC"/>
    <property type="match status" value="1"/>
</dbReference>
<comment type="caution">
    <text evidence="5">The sequence shown here is derived from an EMBL/GenBank/DDBJ whole genome shotgun (WGS) entry which is preliminary data.</text>
</comment>
<dbReference type="GO" id="GO:0043565">
    <property type="term" value="F:sequence-specific DNA binding"/>
    <property type="evidence" value="ECO:0007669"/>
    <property type="project" value="InterPro"/>
</dbReference>
<dbReference type="AlphaFoldDB" id="A0A9D5R879"/>
<dbReference type="Pfam" id="PF12833">
    <property type="entry name" value="HTH_18"/>
    <property type="match status" value="1"/>
</dbReference>
<evidence type="ECO:0000256" key="2">
    <source>
        <dbReference type="ARBA" id="ARBA00023125"/>
    </source>
</evidence>
<name>A0A9D5R879_9FIRM</name>
<dbReference type="InterPro" id="IPR009057">
    <property type="entry name" value="Homeodomain-like_sf"/>
</dbReference>
<evidence type="ECO:0000259" key="4">
    <source>
        <dbReference type="PROSITE" id="PS01124"/>
    </source>
</evidence>
<evidence type="ECO:0000313" key="5">
    <source>
        <dbReference type="EMBL" id="MBE5039685.1"/>
    </source>
</evidence>
<dbReference type="PROSITE" id="PS00041">
    <property type="entry name" value="HTH_ARAC_FAMILY_1"/>
    <property type="match status" value="1"/>
</dbReference>
<dbReference type="InterPro" id="IPR018060">
    <property type="entry name" value="HTH_AraC"/>
</dbReference>
<dbReference type="Proteomes" id="UP000806542">
    <property type="component" value="Unassembled WGS sequence"/>
</dbReference>
<evidence type="ECO:0000256" key="3">
    <source>
        <dbReference type="ARBA" id="ARBA00023163"/>
    </source>
</evidence>
<accession>A0A9D5R879</accession>
<proteinExistence type="predicted"/>
<dbReference type="InterPro" id="IPR011051">
    <property type="entry name" value="RmlC_Cupin_sf"/>
</dbReference>
<sequence>MEYHATRLKKVFHVNKIVTVHYFEYEKNYFFVGESHDFWEFVYVDRGEIEIDMGSERFVLSQGYAAFHQPGEYHNLRANGVVAPNLVVISFVCQSPDMDFFKRRILPFSDAEKQILSAIIRESKQAFSSPLDDTFMFRLKRRKSANFGAEQCISLFLEQLLISLRRSFGGIRTNSTVLKRIGEKDLAASAIAYMQEHICENLSLIQIADAMGVSRTSLKNTFREQVGQGVMRYFAQKKMELAKILIREGNRNISQISAYLGFDSIHLFSRRFKQLTGMTPTEYGKSVKVGFE</sequence>
<organism evidence="5 6">
    <name type="scientific">Ructibacterium gallinarum</name>
    <dbReference type="NCBI Taxonomy" id="2779355"/>
    <lineage>
        <taxon>Bacteria</taxon>
        <taxon>Bacillati</taxon>
        <taxon>Bacillota</taxon>
        <taxon>Clostridia</taxon>
        <taxon>Eubacteriales</taxon>
        <taxon>Oscillospiraceae</taxon>
        <taxon>Ructibacterium</taxon>
    </lineage>
</organism>
<evidence type="ECO:0000256" key="1">
    <source>
        <dbReference type="ARBA" id="ARBA00023015"/>
    </source>
</evidence>
<evidence type="ECO:0000313" key="6">
    <source>
        <dbReference type="Proteomes" id="UP000806542"/>
    </source>
</evidence>
<keyword evidence="2" id="KW-0238">DNA-binding</keyword>
<feature type="domain" description="HTH araC/xylS-type" evidence="4">
    <location>
        <begin position="188"/>
        <end position="286"/>
    </location>
</feature>
<gene>
    <name evidence="5" type="ORF">INF28_04315</name>
</gene>
<keyword evidence="6" id="KW-1185">Reference proteome</keyword>
<dbReference type="InterPro" id="IPR018062">
    <property type="entry name" value="HTH_AraC-typ_CS"/>
</dbReference>
<keyword evidence="1" id="KW-0805">Transcription regulation</keyword>
<dbReference type="PANTHER" id="PTHR43280">
    <property type="entry name" value="ARAC-FAMILY TRANSCRIPTIONAL REGULATOR"/>
    <property type="match status" value="1"/>
</dbReference>
<dbReference type="SUPFAM" id="SSF51182">
    <property type="entry name" value="RmlC-like cupins"/>
    <property type="match status" value="1"/>
</dbReference>
<reference evidence="5" key="1">
    <citation type="submission" date="2020-10" db="EMBL/GenBank/DDBJ databases">
        <title>ChiBAC.</title>
        <authorList>
            <person name="Zenner C."/>
            <person name="Hitch T.C.A."/>
            <person name="Clavel T."/>
        </authorList>
    </citation>
    <scope>NUCLEOTIDE SEQUENCE</scope>
    <source>
        <strain evidence="5">DSM 107454</strain>
    </source>
</reference>
<dbReference type="PROSITE" id="PS01124">
    <property type="entry name" value="HTH_ARAC_FAMILY_2"/>
    <property type="match status" value="1"/>
</dbReference>
<dbReference type="EMBL" id="JADCKB010000006">
    <property type="protein sequence ID" value="MBE5039685.1"/>
    <property type="molecule type" value="Genomic_DNA"/>
</dbReference>
<protein>
    <submittedName>
        <fullName evidence="5">Helix-turn-helix transcriptional regulator</fullName>
    </submittedName>
</protein>
<dbReference type="Gene3D" id="2.60.120.10">
    <property type="entry name" value="Jelly Rolls"/>
    <property type="match status" value="1"/>
</dbReference>
<dbReference type="SUPFAM" id="SSF46689">
    <property type="entry name" value="Homeodomain-like"/>
    <property type="match status" value="2"/>
</dbReference>
<keyword evidence="3" id="KW-0804">Transcription</keyword>